<reference evidence="4 5" key="1">
    <citation type="submission" date="2023-06" db="EMBL/GenBank/DDBJ databases">
        <title>Aquibacillus rhizosphaerae LR5S19.</title>
        <authorList>
            <person name="Sun J.-Q."/>
        </authorList>
    </citation>
    <scope>NUCLEOTIDE SEQUENCE [LARGE SCALE GENOMIC DNA]</scope>
    <source>
        <strain evidence="4 5">LR5S19</strain>
    </source>
</reference>
<keyword evidence="5" id="KW-1185">Reference proteome</keyword>
<organism evidence="4 5">
    <name type="scientific">Aquibacillus rhizosphaerae</name>
    <dbReference type="NCBI Taxonomy" id="3051431"/>
    <lineage>
        <taxon>Bacteria</taxon>
        <taxon>Bacillati</taxon>
        <taxon>Bacillota</taxon>
        <taxon>Bacilli</taxon>
        <taxon>Bacillales</taxon>
        <taxon>Bacillaceae</taxon>
        <taxon>Aquibacillus</taxon>
    </lineage>
</organism>
<comment type="caution">
    <text evidence="4">The sequence shown here is derived from an EMBL/GenBank/DDBJ whole genome shotgun (WGS) entry which is preliminary data.</text>
</comment>
<dbReference type="Gene3D" id="1.20.5.340">
    <property type="match status" value="1"/>
</dbReference>
<accession>A0ABT7L3W0</accession>
<proteinExistence type="predicted"/>
<dbReference type="Proteomes" id="UP001235343">
    <property type="component" value="Unassembled WGS sequence"/>
</dbReference>
<keyword evidence="2" id="KW-1133">Transmembrane helix</keyword>
<dbReference type="EMBL" id="JASTZU010000021">
    <property type="protein sequence ID" value="MDL4840064.1"/>
    <property type="molecule type" value="Genomic_DNA"/>
</dbReference>
<name>A0ABT7L3W0_9BACI</name>
<dbReference type="SUPFAM" id="SSF158791">
    <property type="entry name" value="MgtE N-terminal domain-like"/>
    <property type="match status" value="1"/>
</dbReference>
<dbReference type="Pfam" id="PF03448">
    <property type="entry name" value="MgtE_N"/>
    <property type="match status" value="1"/>
</dbReference>
<feature type="coiled-coil region" evidence="1">
    <location>
        <begin position="75"/>
        <end position="123"/>
    </location>
</feature>
<evidence type="ECO:0000259" key="3">
    <source>
        <dbReference type="Pfam" id="PF03448"/>
    </source>
</evidence>
<keyword evidence="1" id="KW-0175">Coiled coil</keyword>
<gene>
    <name evidence="4" type="ORF">QQS35_06285</name>
</gene>
<evidence type="ECO:0000256" key="1">
    <source>
        <dbReference type="SAM" id="Coils"/>
    </source>
</evidence>
<feature type="transmembrane region" description="Helical" evidence="2">
    <location>
        <begin position="20"/>
        <end position="43"/>
    </location>
</feature>
<protein>
    <submittedName>
        <fullName evidence="4">MotE family protein</fullName>
    </submittedName>
</protein>
<dbReference type="RefSeq" id="WP_285931062.1">
    <property type="nucleotide sequence ID" value="NZ_JASTZU010000021.1"/>
</dbReference>
<evidence type="ECO:0000313" key="4">
    <source>
        <dbReference type="EMBL" id="MDL4840064.1"/>
    </source>
</evidence>
<keyword evidence="2" id="KW-0472">Membrane</keyword>
<keyword evidence="2" id="KW-0812">Transmembrane</keyword>
<dbReference type="InterPro" id="IPR006668">
    <property type="entry name" value="Mg_transptr_MgtE_intracell_dom"/>
</dbReference>
<sequence>MARDSVVEKENKKAGPFQWLVVIVIPIIFAITLALIILSFMGVDVIGNAKGFANHIPFLSSVVSTEEELIENNQLEELQTEIDSQSSQIDQLSSELSVKEQTIDELNQQVLKLEKQIEDYESGEQDKTETVTTITSSFKNMEPETAAPIISNLDNQLAASILESLPDRERGAILGALDPELAAQITQLLLE</sequence>
<dbReference type="SUPFAM" id="SSF90257">
    <property type="entry name" value="Myosin rod fragments"/>
    <property type="match status" value="1"/>
</dbReference>
<evidence type="ECO:0000256" key="2">
    <source>
        <dbReference type="SAM" id="Phobius"/>
    </source>
</evidence>
<feature type="domain" description="Magnesium transporter MgtE intracellular" evidence="3">
    <location>
        <begin position="138"/>
        <end position="189"/>
    </location>
</feature>
<evidence type="ECO:0000313" key="5">
    <source>
        <dbReference type="Proteomes" id="UP001235343"/>
    </source>
</evidence>